<comment type="caution">
    <text evidence="1">The sequence shown here is derived from an EMBL/GenBank/DDBJ whole genome shotgun (WGS) entry which is preliminary data.</text>
</comment>
<dbReference type="RefSeq" id="WP_381183292.1">
    <property type="nucleotide sequence ID" value="NZ_JBHSFK010000039.1"/>
</dbReference>
<name>A0ABV9B8V3_9ACTN</name>
<gene>
    <name evidence="1" type="ORF">ACFPIH_42125</name>
</gene>
<accession>A0ABV9B8V3</accession>
<evidence type="ECO:0000313" key="1">
    <source>
        <dbReference type="EMBL" id="MFC4505976.1"/>
    </source>
</evidence>
<organism evidence="1 2">
    <name type="scientific">Streptomyces vulcanius</name>
    <dbReference type="NCBI Taxonomy" id="1441876"/>
    <lineage>
        <taxon>Bacteria</taxon>
        <taxon>Bacillati</taxon>
        <taxon>Actinomycetota</taxon>
        <taxon>Actinomycetes</taxon>
        <taxon>Kitasatosporales</taxon>
        <taxon>Streptomycetaceae</taxon>
        <taxon>Streptomyces</taxon>
    </lineage>
</organism>
<reference evidence="2" key="1">
    <citation type="journal article" date="2019" name="Int. J. Syst. Evol. Microbiol.">
        <title>The Global Catalogue of Microorganisms (GCM) 10K type strain sequencing project: providing services to taxonomists for standard genome sequencing and annotation.</title>
        <authorList>
            <consortium name="The Broad Institute Genomics Platform"/>
            <consortium name="The Broad Institute Genome Sequencing Center for Infectious Disease"/>
            <person name="Wu L."/>
            <person name="Ma J."/>
        </authorList>
    </citation>
    <scope>NUCLEOTIDE SEQUENCE [LARGE SCALE GENOMIC DNA]</scope>
    <source>
        <strain evidence="2">CGMCC 4.7177</strain>
    </source>
</reference>
<protein>
    <submittedName>
        <fullName evidence="1">Uncharacterized protein</fullName>
    </submittedName>
</protein>
<dbReference type="EMBL" id="JBHSFK010000039">
    <property type="protein sequence ID" value="MFC4505976.1"/>
    <property type="molecule type" value="Genomic_DNA"/>
</dbReference>
<dbReference type="Proteomes" id="UP001595839">
    <property type="component" value="Unassembled WGS sequence"/>
</dbReference>
<sequence>MSVEAGTVVLRSRRGTAMGPAFPEIVAAAGRLPDAIAIDCVM</sequence>
<evidence type="ECO:0000313" key="2">
    <source>
        <dbReference type="Proteomes" id="UP001595839"/>
    </source>
</evidence>
<proteinExistence type="predicted"/>
<keyword evidence="2" id="KW-1185">Reference proteome</keyword>